<evidence type="ECO:0000313" key="2">
    <source>
        <dbReference type="EMBL" id="CAD8840508.1"/>
    </source>
</evidence>
<dbReference type="PANTHER" id="PTHR33802">
    <property type="entry name" value="SI:CH211-161H7.5-RELATED"/>
    <property type="match status" value="1"/>
</dbReference>
<organism evidence="2">
    <name type="scientific">Noctiluca scintillans</name>
    <name type="common">Sea sparkle</name>
    <name type="synonym">Red tide dinoflagellate</name>
    <dbReference type="NCBI Taxonomy" id="2966"/>
    <lineage>
        <taxon>Eukaryota</taxon>
        <taxon>Sar</taxon>
        <taxon>Alveolata</taxon>
        <taxon>Dinophyceae</taxon>
        <taxon>Noctilucales</taxon>
        <taxon>Noctilucaceae</taxon>
        <taxon>Noctiluca</taxon>
    </lineage>
</organism>
<feature type="transmembrane region" description="Helical" evidence="1">
    <location>
        <begin position="205"/>
        <end position="226"/>
    </location>
</feature>
<keyword evidence="1" id="KW-0812">Transmembrane</keyword>
<feature type="transmembrane region" description="Helical" evidence="1">
    <location>
        <begin position="82"/>
        <end position="102"/>
    </location>
</feature>
<dbReference type="EMBL" id="HBFQ01021266">
    <property type="protein sequence ID" value="CAD8840508.1"/>
    <property type="molecule type" value="Transcribed_RNA"/>
</dbReference>
<proteinExistence type="predicted"/>
<keyword evidence="1" id="KW-0472">Membrane</keyword>
<dbReference type="PANTHER" id="PTHR33802:SF1">
    <property type="entry name" value="XK-RELATED PROTEIN"/>
    <property type="match status" value="1"/>
</dbReference>
<feature type="transmembrane region" description="Helical" evidence="1">
    <location>
        <begin position="108"/>
        <end position="130"/>
    </location>
</feature>
<evidence type="ECO:0000256" key="1">
    <source>
        <dbReference type="SAM" id="Phobius"/>
    </source>
</evidence>
<name>A0A7S1A394_NOCSC</name>
<feature type="transmembrane region" description="Helical" evidence="1">
    <location>
        <begin position="175"/>
        <end position="198"/>
    </location>
</feature>
<gene>
    <name evidence="2" type="ORF">NSCI0253_LOCUS14856</name>
</gene>
<feature type="transmembrane region" description="Helical" evidence="1">
    <location>
        <begin position="246"/>
        <end position="266"/>
    </location>
</feature>
<protein>
    <submittedName>
        <fullName evidence="2">Uncharacterized protein</fullName>
    </submittedName>
</protein>
<reference evidence="2" key="1">
    <citation type="submission" date="2021-01" db="EMBL/GenBank/DDBJ databases">
        <authorList>
            <person name="Corre E."/>
            <person name="Pelletier E."/>
            <person name="Niang G."/>
            <person name="Scheremetjew M."/>
            <person name="Finn R."/>
            <person name="Kale V."/>
            <person name="Holt S."/>
            <person name="Cochrane G."/>
            <person name="Meng A."/>
            <person name="Brown T."/>
            <person name="Cohen L."/>
        </authorList>
    </citation>
    <scope>NUCLEOTIDE SEQUENCE</scope>
</reference>
<keyword evidence="1" id="KW-1133">Transmembrane helix</keyword>
<feature type="transmembrane region" description="Helical" evidence="1">
    <location>
        <begin position="52"/>
        <end position="70"/>
    </location>
</feature>
<sequence>MGFDGCRWRNWANITVFLVNMFVTYVSLTGVFGPNNQTLSAKYQTLVTPAGWAFSIWGVIFIWEAIFCVAQASTSALRTSVVVEAVTPWWIAACVSQSLWTPLFAQEIIWGSLLAMLAIVASLMGLIICADRHLSLTPQEFWLLRAPFSLHAGWILAASFVNANVFVDFLRASPGVLVAAGVLSLILFLVIIVVYQFLAPKRDAIICFVAAWACIAIFSELGHPALLNSPTRYNPHVFSESTTEQLRIAACCVSVAALLSGVWAAFTRNGTKGRVRDSADALSGAPRSQLRASLLHPARV</sequence>
<accession>A0A7S1A394</accession>
<feature type="transmembrane region" description="Helical" evidence="1">
    <location>
        <begin position="142"/>
        <end position="163"/>
    </location>
</feature>
<feature type="transmembrane region" description="Helical" evidence="1">
    <location>
        <begin position="12"/>
        <end position="32"/>
    </location>
</feature>
<dbReference type="AlphaFoldDB" id="A0A7S1A394"/>